<dbReference type="PANTHER" id="PTHR21600">
    <property type="entry name" value="MITOCHONDRIAL RNA PSEUDOURIDINE SYNTHASE"/>
    <property type="match status" value="1"/>
</dbReference>
<keyword evidence="4" id="KW-0694">RNA-binding</keyword>
<dbReference type="Gene3D" id="3.10.290.10">
    <property type="entry name" value="RNA-binding S4 domain"/>
    <property type="match status" value="1"/>
</dbReference>
<comment type="function">
    <text evidence="5">Responsible for synthesis of pseudouridine from uracil.</text>
</comment>
<evidence type="ECO:0000313" key="7">
    <source>
        <dbReference type="EMBL" id="MBC8576206.1"/>
    </source>
</evidence>
<dbReference type="NCBIfam" id="TIGR00005">
    <property type="entry name" value="rluA_subfam"/>
    <property type="match status" value="1"/>
</dbReference>
<dbReference type="PANTHER" id="PTHR21600:SF44">
    <property type="entry name" value="RIBOSOMAL LARGE SUBUNIT PSEUDOURIDINE SYNTHASE D"/>
    <property type="match status" value="1"/>
</dbReference>
<sequence length="311" mass="34378">MQEYVLTVPPDCEGKRLDIFLSESAEGLSRSAAQQLCEAGQVLCGGQPGAKNLRLKAGGEVRFFLPDPVKLDAFPENIPLEIVYEDEYLVVVNKPQGMVVHPAPGNPDHTLVNALLYHCRGRLSSINGVIRPGIVHRIDKDTSGLLVVAKDDRTHEGLTEQFSCHSIDRIYYAVVHGVPREEEGTVDRPIGRNPNDRKKMCVTEKNARRAVTHYTVVERFRTFSLVRLQLETGRTHQIRVHMASLGHPVAGDPVYGPARGVKGLHGQCLHAAVLGFIHPVSGKHLLFETPLPGYFSDFLARLRKGETYGSV</sequence>
<evidence type="ECO:0000259" key="6">
    <source>
        <dbReference type="SMART" id="SM00363"/>
    </source>
</evidence>
<dbReference type="SMART" id="SM00363">
    <property type="entry name" value="S4"/>
    <property type="match status" value="1"/>
</dbReference>
<organism evidence="7 8">
    <name type="scientific">Yanshouia hominis</name>
    <dbReference type="NCBI Taxonomy" id="2763673"/>
    <lineage>
        <taxon>Bacteria</taxon>
        <taxon>Bacillati</taxon>
        <taxon>Bacillota</taxon>
        <taxon>Clostridia</taxon>
        <taxon>Eubacteriales</taxon>
        <taxon>Oscillospiraceae</taxon>
        <taxon>Yanshouia</taxon>
    </lineage>
</organism>
<dbReference type="InterPro" id="IPR036986">
    <property type="entry name" value="S4_RNA-bd_sf"/>
</dbReference>
<reference evidence="7 8" key="1">
    <citation type="submission" date="2020-08" db="EMBL/GenBank/DDBJ databases">
        <title>Genome public.</title>
        <authorList>
            <person name="Liu C."/>
            <person name="Sun Q."/>
        </authorList>
    </citation>
    <scope>NUCLEOTIDE SEQUENCE [LARGE SCALE GENOMIC DNA]</scope>
    <source>
        <strain evidence="7 8">BX1</strain>
    </source>
</reference>
<proteinExistence type="inferred from homology"/>
<evidence type="ECO:0000256" key="4">
    <source>
        <dbReference type="PROSITE-ProRule" id="PRU00182"/>
    </source>
</evidence>
<dbReference type="InterPro" id="IPR020103">
    <property type="entry name" value="PsdUridine_synth_cat_dom_sf"/>
</dbReference>
<accession>A0ABR7NIF5</accession>
<dbReference type="Proteomes" id="UP000658131">
    <property type="component" value="Unassembled WGS sequence"/>
</dbReference>
<dbReference type="PROSITE" id="PS50889">
    <property type="entry name" value="S4"/>
    <property type="match status" value="1"/>
</dbReference>
<dbReference type="RefSeq" id="WP_262399747.1">
    <property type="nucleotide sequence ID" value="NZ_JACRTB010000009.1"/>
</dbReference>
<name>A0ABR7NIF5_9FIRM</name>
<dbReference type="SUPFAM" id="SSF55174">
    <property type="entry name" value="Alpha-L RNA-binding motif"/>
    <property type="match status" value="1"/>
</dbReference>
<evidence type="ECO:0000313" key="8">
    <source>
        <dbReference type="Proteomes" id="UP000658131"/>
    </source>
</evidence>
<comment type="caution">
    <text evidence="7">The sequence shown here is derived from an EMBL/GenBank/DDBJ whole genome shotgun (WGS) entry which is preliminary data.</text>
</comment>
<feature type="domain" description="RNA-binding S4" evidence="6">
    <location>
        <begin position="15"/>
        <end position="79"/>
    </location>
</feature>
<gene>
    <name evidence="7" type="ORF">H8717_07265</name>
</gene>
<dbReference type="InterPro" id="IPR002942">
    <property type="entry name" value="S4_RNA-bd"/>
</dbReference>
<dbReference type="SUPFAM" id="SSF55120">
    <property type="entry name" value="Pseudouridine synthase"/>
    <property type="match status" value="1"/>
</dbReference>
<comment type="catalytic activity">
    <reaction evidence="1 5">
        <text>a uridine in RNA = a pseudouridine in RNA</text>
        <dbReference type="Rhea" id="RHEA:48348"/>
        <dbReference type="Rhea" id="RHEA-COMP:12068"/>
        <dbReference type="Rhea" id="RHEA-COMP:12069"/>
        <dbReference type="ChEBI" id="CHEBI:65314"/>
        <dbReference type="ChEBI" id="CHEBI:65315"/>
    </reaction>
</comment>
<dbReference type="EMBL" id="JACRTB010000009">
    <property type="protein sequence ID" value="MBC8576206.1"/>
    <property type="molecule type" value="Genomic_DNA"/>
</dbReference>
<dbReference type="InterPro" id="IPR050188">
    <property type="entry name" value="RluA_PseudoU_synthase"/>
</dbReference>
<dbReference type="InterPro" id="IPR006225">
    <property type="entry name" value="PsdUridine_synth_RluC/D"/>
</dbReference>
<dbReference type="Gene3D" id="3.30.2350.10">
    <property type="entry name" value="Pseudouridine synthase"/>
    <property type="match status" value="1"/>
</dbReference>
<dbReference type="CDD" id="cd00165">
    <property type="entry name" value="S4"/>
    <property type="match status" value="1"/>
</dbReference>
<dbReference type="CDD" id="cd02869">
    <property type="entry name" value="PseudoU_synth_RluA_like"/>
    <property type="match status" value="1"/>
</dbReference>
<evidence type="ECO:0000256" key="5">
    <source>
        <dbReference type="RuleBase" id="RU362028"/>
    </source>
</evidence>
<comment type="similarity">
    <text evidence="2 5">Belongs to the pseudouridine synthase RluA family.</text>
</comment>
<evidence type="ECO:0000256" key="3">
    <source>
        <dbReference type="ARBA" id="ARBA00023235"/>
    </source>
</evidence>
<dbReference type="PROSITE" id="PS01129">
    <property type="entry name" value="PSI_RLU"/>
    <property type="match status" value="1"/>
</dbReference>
<protein>
    <recommendedName>
        <fullName evidence="5">Pseudouridine synthase</fullName>
        <ecNumber evidence="5">5.4.99.-</ecNumber>
    </recommendedName>
</protein>
<dbReference type="InterPro" id="IPR006145">
    <property type="entry name" value="PsdUridine_synth_RsuA/RluA"/>
</dbReference>
<keyword evidence="3 5" id="KW-0413">Isomerase</keyword>
<dbReference type="EC" id="5.4.99.-" evidence="5"/>
<evidence type="ECO:0000256" key="1">
    <source>
        <dbReference type="ARBA" id="ARBA00000073"/>
    </source>
</evidence>
<keyword evidence="8" id="KW-1185">Reference proteome</keyword>
<dbReference type="InterPro" id="IPR006224">
    <property type="entry name" value="PsdUridine_synth_RluA-like_CS"/>
</dbReference>
<evidence type="ECO:0000256" key="2">
    <source>
        <dbReference type="ARBA" id="ARBA00010876"/>
    </source>
</evidence>
<dbReference type="Pfam" id="PF00849">
    <property type="entry name" value="PseudoU_synth_2"/>
    <property type="match status" value="1"/>
</dbReference>
<dbReference type="Pfam" id="PF01479">
    <property type="entry name" value="S4"/>
    <property type="match status" value="1"/>
</dbReference>